<evidence type="ECO:0000256" key="7">
    <source>
        <dbReference type="ARBA" id="ARBA00058683"/>
    </source>
</evidence>
<accession>A0A095AXN8</accession>
<keyword evidence="16" id="KW-1185">Reference proteome</keyword>
<dbReference type="Pfam" id="PF00441">
    <property type="entry name" value="Acyl-CoA_dh_1"/>
    <property type="match status" value="1"/>
</dbReference>
<dbReference type="Gene3D" id="2.40.110.10">
    <property type="entry name" value="Butyryl-CoA Dehydrogenase, subunit A, domain 2"/>
    <property type="match status" value="1"/>
</dbReference>
<dbReference type="InterPro" id="IPR046373">
    <property type="entry name" value="Acyl-CoA_Oxase/DH_mid-dom_sf"/>
</dbReference>
<evidence type="ECO:0000313" key="15">
    <source>
        <dbReference type="EMBL" id="KGB21523.1"/>
    </source>
</evidence>
<dbReference type="AlphaFoldDB" id="A0A095AXN8"/>
<dbReference type="Gene3D" id="1.10.540.10">
    <property type="entry name" value="Acyl-CoA dehydrogenase/oxidase, N-terminal domain"/>
    <property type="match status" value="1"/>
</dbReference>
<evidence type="ECO:0000256" key="10">
    <source>
        <dbReference type="RuleBase" id="RU362125"/>
    </source>
</evidence>
<comment type="caution">
    <text evidence="15">The sequence shown here is derived from an EMBL/GenBank/DDBJ whole genome shotgun (WGS) entry which is preliminary data.</text>
</comment>
<dbReference type="RefSeq" id="WP_035381574.1">
    <property type="nucleotide sequence ID" value="NZ_JACAOJ010000006.1"/>
</dbReference>
<dbReference type="FunFam" id="2.40.110.10:FF:000031">
    <property type="entry name" value="Acyl-CoA dehydrogenase, putative"/>
    <property type="match status" value="1"/>
</dbReference>
<dbReference type="PATRIC" id="fig|104102.7.peg.2721"/>
<protein>
    <recommendedName>
        <fullName evidence="9">3-methylmercaptopropionyl-CoA dehydrogenase</fullName>
        <ecNumber evidence="8">1.3.99.41</ecNumber>
    </recommendedName>
</protein>
<feature type="domain" description="Acyl-CoA oxidase/dehydrogenase middle" evidence="12">
    <location>
        <begin position="162"/>
        <end position="272"/>
    </location>
</feature>
<evidence type="ECO:0000259" key="14">
    <source>
        <dbReference type="Pfam" id="PF12806"/>
    </source>
</evidence>
<evidence type="ECO:0000259" key="12">
    <source>
        <dbReference type="Pfam" id="PF02770"/>
    </source>
</evidence>
<dbReference type="InterPro" id="IPR006091">
    <property type="entry name" value="Acyl-CoA_Oxase/DH_mid-dom"/>
</dbReference>
<evidence type="ECO:0000256" key="9">
    <source>
        <dbReference type="ARBA" id="ARBA00069043"/>
    </source>
</evidence>
<feature type="domain" description="Acyl-CoA dehydrogenase/oxidase N-terminal" evidence="13">
    <location>
        <begin position="80"/>
        <end position="157"/>
    </location>
</feature>
<reference evidence="15 16" key="1">
    <citation type="submission" date="2014-06" db="EMBL/GenBank/DDBJ databases">
        <title>Functional and comparative genomic analyses of the Drosophila gut microbiota identify candidate symbiosis factors.</title>
        <authorList>
            <person name="Newell P.D."/>
            <person name="Chaston J.M."/>
            <person name="Douglas A.E."/>
        </authorList>
    </citation>
    <scope>NUCLEOTIDE SEQUENCE [LARGE SCALE GENOMIC DNA]</scope>
    <source>
        <strain evidence="15 16">DmCS_006</strain>
    </source>
</reference>
<dbReference type="SUPFAM" id="SSF47203">
    <property type="entry name" value="Acyl-CoA dehydrogenase C-terminal domain-like"/>
    <property type="match status" value="1"/>
</dbReference>
<dbReference type="Pfam" id="PF02771">
    <property type="entry name" value="Acyl-CoA_dh_N"/>
    <property type="match status" value="1"/>
</dbReference>
<evidence type="ECO:0000256" key="1">
    <source>
        <dbReference type="ARBA" id="ARBA00001974"/>
    </source>
</evidence>
<dbReference type="SUPFAM" id="SSF56645">
    <property type="entry name" value="Acyl-CoA dehydrogenase NM domain-like"/>
    <property type="match status" value="1"/>
</dbReference>
<dbReference type="InterPro" id="IPR025878">
    <property type="entry name" value="Acyl-CoA_dh-like_C_dom"/>
</dbReference>
<dbReference type="GO" id="GO:0016627">
    <property type="term" value="F:oxidoreductase activity, acting on the CH-CH group of donors"/>
    <property type="evidence" value="ECO:0007669"/>
    <property type="project" value="InterPro"/>
</dbReference>
<dbReference type="InterPro" id="IPR009100">
    <property type="entry name" value="AcylCoA_DH/oxidase_NM_dom_sf"/>
</dbReference>
<dbReference type="Pfam" id="PF02770">
    <property type="entry name" value="Acyl-CoA_dh_M"/>
    <property type="match status" value="1"/>
</dbReference>
<proteinExistence type="inferred from homology"/>
<sequence length="590" mass="63408">MPHYKAPVEDMMFLLRDVFRVEDVFAELPEQQENDLETIGNILEEAGKFCSEILYPLNAVGDIEGCRLENGVVRTPQGFAEAWKAFSDAGWGGLSAPTDYGGQNLPRTVQILVDEMLSASNLSFGLFPGLTRGACEAIEAHASQNLKDTYLPNMISGVWTGAMALTEGNAGSDLGLLKTTAVPRSDGSWTVTGSKIFISSGDHDMAENVIHLVLARLPDAPAGTKGISLFLCPKVLVNADGSLGAQNAISVGALEHKMGIHAQPTCVMNYDGCQGWMVGEPNRGLAAMFTMMNAERLFVGVQGLGVADASGQTALAYARERLQGRADDRSGVVPIIAHADVRRMLLSMQSFIEAARAMAVYTALEMDREKFHPDDAVRQRAGENVALLTPVIKAALTDFGFEAAVAGQQVLGGHGYIREWGQEQYVRDARIAMIYEGTNGIQAQDLVIRKLSLADGQPVRAYFAQIHQTLASAAMDSYAAALAEPLRAALDLLEGVTARLVSGDLASADDRNAAAVDYLRLFALVSFGWMWLRMVLACAAPGKTLPEPRVRHKRAAATFFMQRVLPQAAALTQQIGAGAGSIMALPDEMF</sequence>
<dbReference type="Gene3D" id="1.20.140.10">
    <property type="entry name" value="Butyryl-CoA Dehydrogenase, subunit A, domain 3"/>
    <property type="match status" value="1"/>
</dbReference>
<dbReference type="GeneID" id="89479127"/>
<dbReference type="InterPro" id="IPR009075">
    <property type="entry name" value="AcylCo_DH/oxidase_C"/>
</dbReference>
<gene>
    <name evidence="15" type="ORF">AtDm6_2757</name>
</gene>
<dbReference type="PANTHER" id="PTHR42803">
    <property type="entry name" value="ACYL-COA DEHYDROGENASE"/>
    <property type="match status" value="1"/>
</dbReference>
<dbReference type="InterPro" id="IPR052166">
    <property type="entry name" value="Diverse_Acyl-CoA_DH"/>
</dbReference>
<dbReference type="InterPro" id="IPR013786">
    <property type="entry name" value="AcylCoA_DH/ox_N"/>
</dbReference>
<dbReference type="GO" id="GO:0050660">
    <property type="term" value="F:flavin adenine dinucleotide binding"/>
    <property type="evidence" value="ECO:0007669"/>
    <property type="project" value="InterPro"/>
</dbReference>
<keyword evidence="4 10" id="KW-0274">FAD</keyword>
<dbReference type="Pfam" id="PF12806">
    <property type="entry name" value="Acyl-CoA_dh_C"/>
    <property type="match status" value="1"/>
</dbReference>
<organism evidence="15 16">
    <name type="scientific">Acetobacter tropicalis</name>
    <dbReference type="NCBI Taxonomy" id="104102"/>
    <lineage>
        <taxon>Bacteria</taxon>
        <taxon>Pseudomonadati</taxon>
        <taxon>Pseudomonadota</taxon>
        <taxon>Alphaproteobacteria</taxon>
        <taxon>Acetobacterales</taxon>
        <taxon>Acetobacteraceae</taxon>
        <taxon>Acetobacter</taxon>
    </lineage>
</organism>
<dbReference type="STRING" id="104102.AtDm6_2757"/>
<comment type="function">
    <text evidence="7">Involved in the assimilation of dimethylsulphoniopropionate (DMSP), an important compound in the fixation of carbon in marine phytoplankton, by mediating the conversion of 3-(methylthio)propanoyl-CoA (MMPA-CoA) to 3-(methylthio)acryloyl-CoA (MTA-CoA).</text>
</comment>
<evidence type="ECO:0000256" key="2">
    <source>
        <dbReference type="ARBA" id="ARBA00009347"/>
    </source>
</evidence>
<dbReference type="EMBL" id="JOKM01000098">
    <property type="protein sequence ID" value="KGB21523.1"/>
    <property type="molecule type" value="Genomic_DNA"/>
</dbReference>
<feature type="domain" description="Acetyl-CoA dehydrogenase-like C-terminal" evidence="14">
    <location>
        <begin position="463"/>
        <end position="586"/>
    </location>
</feature>
<evidence type="ECO:0000256" key="4">
    <source>
        <dbReference type="ARBA" id="ARBA00022827"/>
    </source>
</evidence>
<keyword evidence="5 10" id="KW-0560">Oxidoreductase</keyword>
<keyword evidence="3 10" id="KW-0285">Flavoprotein</keyword>
<dbReference type="InterPro" id="IPR037069">
    <property type="entry name" value="AcylCoA_DH/ox_N_sf"/>
</dbReference>
<dbReference type="Proteomes" id="UP000029448">
    <property type="component" value="Unassembled WGS sequence"/>
</dbReference>
<dbReference type="EC" id="1.3.99.41" evidence="8"/>
<evidence type="ECO:0000256" key="3">
    <source>
        <dbReference type="ARBA" id="ARBA00022630"/>
    </source>
</evidence>
<dbReference type="InterPro" id="IPR036250">
    <property type="entry name" value="AcylCo_DH-like_C"/>
</dbReference>
<evidence type="ECO:0000259" key="11">
    <source>
        <dbReference type="Pfam" id="PF00441"/>
    </source>
</evidence>
<evidence type="ECO:0000256" key="6">
    <source>
        <dbReference type="ARBA" id="ARBA00051388"/>
    </source>
</evidence>
<evidence type="ECO:0000259" key="13">
    <source>
        <dbReference type="Pfam" id="PF02771"/>
    </source>
</evidence>
<name>A0A095AXN8_9PROT</name>
<comment type="cofactor">
    <cofactor evidence="1 10">
        <name>FAD</name>
        <dbReference type="ChEBI" id="CHEBI:57692"/>
    </cofactor>
</comment>
<comment type="catalytic activity">
    <reaction evidence="6">
        <text>3-(methylsulfanyl)propanoyl-CoA + oxidized [electron-transfer flavoprotein] + H(+) = 3-(methylsulfanyl)acryloyl-CoA + reduced [electron-transfer flavoprotein]</text>
        <dbReference type="Rhea" id="RHEA:52612"/>
        <dbReference type="Rhea" id="RHEA-COMP:10685"/>
        <dbReference type="Rhea" id="RHEA-COMP:10686"/>
        <dbReference type="ChEBI" id="CHEBI:15378"/>
        <dbReference type="ChEBI" id="CHEBI:57692"/>
        <dbReference type="ChEBI" id="CHEBI:58307"/>
        <dbReference type="ChEBI" id="CHEBI:82815"/>
        <dbReference type="ChEBI" id="CHEBI:84994"/>
        <dbReference type="EC" id="1.3.99.41"/>
    </reaction>
    <physiologicalReaction direction="left-to-right" evidence="6">
        <dbReference type="Rhea" id="RHEA:52613"/>
    </physiologicalReaction>
</comment>
<evidence type="ECO:0000313" key="16">
    <source>
        <dbReference type="Proteomes" id="UP000029448"/>
    </source>
</evidence>
<evidence type="ECO:0000256" key="5">
    <source>
        <dbReference type="ARBA" id="ARBA00023002"/>
    </source>
</evidence>
<feature type="domain" description="Acyl-CoA dehydrogenase/oxidase C-terminal" evidence="11">
    <location>
        <begin position="282"/>
        <end position="445"/>
    </location>
</feature>
<comment type="similarity">
    <text evidence="2 10">Belongs to the acyl-CoA dehydrogenase family.</text>
</comment>
<evidence type="ECO:0000256" key="8">
    <source>
        <dbReference type="ARBA" id="ARBA00066694"/>
    </source>
</evidence>
<dbReference type="PANTHER" id="PTHR42803:SF1">
    <property type="entry name" value="BROAD-SPECIFICITY LINEAR ACYL-COA DEHYDROGENASE FADE5"/>
    <property type="match status" value="1"/>
</dbReference>